<keyword evidence="1" id="KW-0472">Membrane</keyword>
<protein>
    <submittedName>
        <fullName evidence="2">ABC-type branched-subunit amino acid transport system permease subunit</fullName>
    </submittedName>
</protein>
<comment type="caution">
    <text evidence="2">The sequence shown here is derived from an EMBL/GenBank/DDBJ whole genome shotgun (WGS) entry which is preliminary data.</text>
</comment>
<keyword evidence="1" id="KW-0812">Transmembrane</keyword>
<feature type="transmembrane region" description="Helical" evidence="1">
    <location>
        <begin position="20"/>
        <end position="40"/>
    </location>
</feature>
<organism evidence="2 3">
    <name type="scientific">Alpinimonas psychrophila</name>
    <dbReference type="NCBI Taxonomy" id="748908"/>
    <lineage>
        <taxon>Bacteria</taxon>
        <taxon>Bacillati</taxon>
        <taxon>Actinomycetota</taxon>
        <taxon>Actinomycetes</taxon>
        <taxon>Micrococcales</taxon>
        <taxon>Microbacteriaceae</taxon>
        <taxon>Alpinimonas</taxon>
    </lineage>
</organism>
<evidence type="ECO:0000313" key="3">
    <source>
        <dbReference type="Proteomes" id="UP000524237"/>
    </source>
</evidence>
<dbReference type="AlphaFoldDB" id="A0A7W3JUR7"/>
<dbReference type="RefSeq" id="WP_182485075.1">
    <property type="nucleotide sequence ID" value="NZ_JACGWU010000006.1"/>
</dbReference>
<proteinExistence type="predicted"/>
<dbReference type="EMBL" id="JACGWU010000006">
    <property type="protein sequence ID" value="MBA8829646.1"/>
    <property type="molecule type" value="Genomic_DNA"/>
</dbReference>
<gene>
    <name evidence="2" type="ORF">FB555_001762</name>
</gene>
<keyword evidence="1" id="KW-1133">Transmembrane helix</keyword>
<name>A0A7W3JUR7_9MICO</name>
<accession>A0A7W3JUR7</accession>
<sequence>MDLFGLFPLLQEANANPFVALLLGGLVGGVVALLSGFASMRLHGLEAGIATFALLMLVVQILTYWDSIAPTTGQ</sequence>
<keyword evidence="3" id="KW-1185">Reference proteome</keyword>
<evidence type="ECO:0000313" key="2">
    <source>
        <dbReference type="EMBL" id="MBA8829646.1"/>
    </source>
</evidence>
<reference evidence="2 3" key="1">
    <citation type="submission" date="2020-07" db="EMBL/GenBank/DDBJ databases">
        <title>Sequencing the genomes of 1000 actinobacteria strains.</title>
        <authorList>
            <person name="Klenk H.-P."/>
        </authorList>
    </citation>
    <scope>NUCLEOTIDE SEQUENCE [LARGE SCALE GENOMIC DNA]</scope>
    <source>
        <strain evidence="2 3">DSM 23737</strain>
    </source>
</reference>
<evidence type="ECO:0000256" key="1">
    <source>
        <dbReference type="SAM" id="Phobius"/>
    </source>
</evidence>
<feature type="transmembrane region" description="Helical" evidence="1">
    <location>
        <begin position="47"/>
        <end position="65"/>
    </location>
</feature>
<dbReference type="Proteomes" id="UP000524237">
    <property type="component" value="Unassembled WGS sequence"/>
</dbReference>